<dbReference type="Pfam" id="PF01026">
    <property type="entry name" value="TatD_DNase"/>
    <property type="match status" value="1"/>
</dbReference>
<dbReference type="SUPFAM" id="SSF51556">
    <property type="entry name" value="Metallo-dependent hydrolases"/>
    <property type="match status" value="1"/>
</dbReference>
<dbReference type="GO" id="GO:0005829">
    <property type="term" value="C:cytosol"/>
    <property type="evidence" value="ECO:0007669"/>
    <property type="project" value="TreeGrafter"/>
</dbReference>
<dbReference type="InterPro" id="IPR018228">
    <property type="entry name" value="DNase_TatD-rel_CS"/>
</dbReference>
<dbReference type="GO" id="GO:0004536">
    <property type="term" value="F:DNA nuclease activity"/>
    <property type="evidence" value="ECO:0007669"/>
    <property type="project" value="InterPro"/>
</dbReference>
<dbReference type="STRING" id="1798377.A2872_01385"/>
<dbReference type="FunFam" id="3.20.20.140:FF:000005">
    <property type="entry name" value="TatD family hydrolase"/>
    <property type="match status" value="1"/>
</dbReference>
<organism evidence="4 5">
    <name type="scientific">Candidatus Gottesmanbacteria bacterium RIFCSPHIGHO2_01_FULL_42_12</name>
    <dbReference type="NCBI Taxonomy" id="1798377"/>
    <lineage>
        <taxon>Bacteria</taxon>
        <taxon>Candidatus Gottesmaniibacteriota</taxon>
    </lineage>
</organism>
<evidence type="ECO:0000256" key="2">
    <source>
        <dbReference type="ARBA" id="ARBA00022801"/>
    </source>
</evidence>
<evidence type="ECO:0008006" key="6">
    <source>
        <dbReference type="Google" id="ProtNLM"/>
    </source>
</evidence>
<dbReference type="Gene3D" id="3.20.20.140">
    <property type="entry name" value="Metal-dependent hydrolases"/>
    <property type="match status" value="1"/>
</dbReference>
<dbReference type="PIRSF" id="PIRSF005902">
    <property type="entry name" value="DNase_TatD"/>
    <property type="match status" value="1"/>
</dbReference>
<accession>A0A1F5Z4C1</accession>
<comment type="caution">
    <text evidence="4">The sequence shown here is derived from an EMBL/GenBank/DDBJ whole genome shotgun (WGS) entry which is preliminary data.</text>
</comment>
<gene>
    <name evidence="4" type="ORF">A2872_01385</name>
</gene>
<dbReference type="PANTHER" id="PTHR46124">
    <property type="entry name" value="D-AMINOACYL-TRNA DEACYLASE"/>
    <property type="match status" value="1"/>
</dbReference>
<dbReference type="GO" id="GO:0016788">
    <property type="term" value="F:hydrolase activity, acting on ester bonds"/>
    <property type="evidence" value="ECO:0007669"/>
    <property type="project" value="InterPro"/>
</dbReference>
<evidence type="ECO:0000313" key="5">
    <source>
        <dbReference type="Proteomes" id="UP000178681"/>
    </source>
</evidence>
<dbReference type="NCBIfam" id="TIGR00010">
    <property type="entry name" value="YchF/TatD family DNA exonuclease"/>
    <property type="match status" value="1"/>
</dbReference>
<feature type="binding site" evidence="3">
    <location>
        <position position="8"/>
    </location>
    <ligand>
        <name>a divalent metal cation</name>
        <dbReference type="ChEBI" id="CHEBI:60240"/>
        <label>1</label>
    </ligand>
</feature>
<dbReference type="GO" id="GO:0046872">
    <property type="term" value="F:metal ion binding"/>
    <property type="evidence" value="ECO:0007669"/>
    <property type="project" value="UniProtKB-KW"/>
</dbReference>
<dbReference type="PROSITE" id="PS01090">
    <property type="entry name" value="TATD_2"/>
    <property type="match status" value="1"/>
</dbReference>
<feature type="binding site" evidence="3">
    <location>
        <position position="141"/>
    </location>
    <ligand>
        <name>a divalent metal cation</name>
        <dbReference type="ChEBI" id="CHEBI:60240"/>
        <label>2</label>
    </ligand>
</feature>
<dbReference type="EMBL" id="MFJG01000011">
    <property type="protein sequence ID" value="OGG07223.1"/>
    <property type="molecule type" value="Genomic_DNA"/>
</dbReference>
<proteinExistence type="predicted"/>
<dbReference type="InterPro" id="IPR015991">
    <property type="entry name" value="TatD/YcfH-like"/>
</dbReference>
<keyword evidence="1 3" id="KW-0479">Metal-binding</keyword>
<evidence type="ECO:0000313" key="4">
    <source>
        <dbReference type="EMBL" id="OGG07223.1"/>
    </source>
</evidence>
<keyword evidence="2" id="KW-0378">Hydrolase</keyword>
<name>A0A1F5Z4C1_9BACT</name>
<dbReference type="CDD" id="cd01310">
    <property type="entry name" value="TatD_DNAse"/>
    <property type="match status" value="1"/>
</dbReference>
<feature type="binding site" evidence="3">
    <location>
        <position position="87"/>
    </location>
    <ligand>
        <name>a divalent metal cation</name>
        <dbReference type="ChEBI" id="CHEBI:60240"/>
        <label>1</label>
    </ligand>
</feature>
<feature type="binding site" evidence="3">
    <location>
        <position position="120"/>
    </location>
    <ligand>
        <name>a divalent metal cation</name>
        <dbReference type="ChEBI" id="CHEBI:60240"/>
        <label>2</label>
    </ligand>
</feature>
<protein>
    <recommendedName>
        <fullName evidence="6">Hydrolase TatD</fullName>
    </recommendedName>
</protein>
<dbReference type="AlphaFoldDB" id="A0A1F5Z4C1"/>
<feature type="binding site" evidence="3">
    <location>
        <position position="6"/>
    </location>
    <ligand>
        <name>a divalent metal cation</name>
        <dbReference type="ChEBI" id="CHEBI:60240"/>
        <label>1</label>
    </ligand>
</feature>
<dbReference type="InterPro" id="IPR032466">
    <property type="entry name" value="Metal_Hydrolase"/>
</dbReference>
<dbReference type="InterPro" id="IPR001130">
    <property type="entry name" value="TatD-like"/>
</dbReference>
<evidence type="ECO:0000256" key="1">
    <source>
        <dbReference type="ARBA" id="ARBA00022723"/>
    </source>
</evidence>
<evidence type="ECO:0000256" key="3">
    <source>
        <dbReference type="PIRSR" id="PIRSR005902-1"/>
    </source>
</evidence>
<dbReference type="Proteomes" id="UP000178681">
    <property type="component" value="Unassembled WGS sequence"/>
</dbReference>
<sequence>MLIDSHCHLTKRFYEDPKLIIQNAVEQGVGKMICVGTSLEDSKEAIDVANTYPEVYAAVGVHPEETCNNWGEFERLISRPKVVAIGECGLDNKVGSRVQKETFQRQIDLAKKYDKPLIIHIRDAWEEVKEFDLSLNRGVFHCYSGPPEVPPNFYVSFAGNVTFKNAPNLQAIAKLIPLSSILVETDSPLLSPVPFRGKQNEPKNVKIIAEYIASLKDLNIEEVEQVTSQNAKKLFGIN</sequence>
<reference evidence="4 5" key="1">
    <citation type="journal article" date="2016" name="Nat. Commun.">
        <title>Thousands of microbial genomes shed light on interconnected biogeochemical processes in an aquifer system.</title>
        <authorList>
            <person name="Anantharaman K."/>
            <person name="Brown C.T."/>
            <person name="Hug L.A."/>
            <person name="Sharon I."/>
            <person name="Castelle C.J."/>
            <person name="Probst A.J."/>
            <person name="Thomas B.C."/>
            <person name="Singh A."/>
            <person name="Wilkins M.J."/>
            <person name="Karaoz U."/>
            <person name="Brodie E.L."/>
            <person name="Williams K.H."/>
            <person name="Hubbard S.S."/>
            <person name="Banfield J.F."/>
        </authorList>
    </citation>
    <scope>NUCLEOTIDE SEQUENCE [LARGE SCALE GENOMIC DNA]</scope>
</reference>
<dbReference type="PANTHER" id="PTHR46124:SF2">
    <property type="entry name" value="D-AMINOACYL-TRNA DEACYLASE"/>
    <property type="match status" value="1"/>
</dbReference>
<feature type="binding site" evidence="3">
    <location>
        <position position="186"/>
    </location>
    <ligand>
        <name>a divalent metal cation</name>
        <dbReference type="ChEBI" id="CHEBI:60240"/>
        <label>1</label>
    </ligand>
</feature>